<organism evidence="1 2">
    <name type="scientific">Ignisphaera aggregans (strain DSM 17230 / JCM 13409 / AQ1.S1)</name>
    <dbReference type="NCBI Taxonomy" id="583356"/>
    <lineage>
        <taxon>Archaea</taxon>
        <taxon>Thermoproteota</taxon>
        <taxon>Thermoprotei</taxon>
        <taxon>Desulfurococcales</taxon>
        <taxon>Desulfurococcaceae</taxon>
        <taxon>Ignisphaera</taxon>
    </lineage>
</organism>
<evidence type="ECO:0000313" key="2">
    <source>
        <dbReference type="Proteomes" id="UP000001304"/>
    </source>
</evidence>
<dbReference type="Proteomes" id="UP000001304">
    <property type="component" value="Chromosome"/>
</dbReference>
<dbReference type="SUPFAM" id="SSF52980">
    <property type="entry name" value="Restriction endonuclease-like"/>
    <property type="match status" value="1"/>
</dbReference>
<accession>E0SQR4</accession>
<gene>
    <name evidence="1" type="ordered locus">Igag_0290</name>
</gene>
<name>E0SQR4_IGNAA</name>
<dbReference type="InterPro" id="IPR011335">
    <property type="entry name" value="Restrct_endonuc-II-like"/>
</dbReference>
<dbReference type="BioCyc" id="IAGG583356:GHAH-301-MONOMER"/>
<evidence type="ECO:0000313" key="1">
    <source>
        <dbReference type="EMBL" id="ADM27138.1"/>
    </source>
</evidence>
<protein>
    <submittedName>
        <fullName evidence="1">Uncharacterized protein</fullName>
    </submittedName>
</protein>
<reference evidence="1 2" key="1">
    <citation type="journal article" date="2010" name="Stand. Genomic Sci.">
        <title>Complete genome sequence of Ignisphaera aggregans type strain (AQ1.S1).</title>
        <authorList>
            <person name="Goker M."/>
            <person name="Held B."/>
            <person name="Lapidus A."/>
            <person name="Nolan M."/>
            <person name="Spring S."/>
            <person name="Yasawong M."/>
            <person name="Lucas S."/>
            <person name="Glavina Del Rio T."/>
            <person name="Tice H."/>
            <person name="Cheng J.F."/>
            <person name="Goodwin L."/>
            <person name="Tapia R."/>
            <person name="Pitluck S."/>
            <person name="Liolios K."/>
            <person name="Ivanova N."/>
            <person name="Mavromatis K."/>
            <person name="Mikhailova N."/>
            <person name="Pati A."/>
            <person name="Chen A."/>
            <person name="Palaniappan K."/>
            <person name="Brambilla E."/>
            <person name="Land M."/>
            <person name="Hauser L."/>
            <person name="Chang Y.J."/>
            <person name="Jeffries C.D."/>
            <person name="Brettin T."/>
            <person name="Detter J.C."/>
            <person name="Han C."/>
            <person name="Rohde M."/>
            <person name="Sikorski J."/>
            <person name="Woyke T."/>
            <person name="Bristow J."/>
            <person name="Eisen J.A."/>
            <person name="Markowitz V."/>
            <person name="Hugenholtz P."/>
            <person name="Kyrpides N.C."/>
            <person name="Klenk H.P."/>
        </authorList>
    </citation>
    <scope>NUCLEOTIDE SEQUENCE [LARGE SCALE GENOMIC DNA]</scope>
    <source>
        <strain evidence="2">DSM 17230 / JCM 13409 / AQ1.S1</strain>
    </source>
</reference>
<dbReference type="HOGENOM" id="CLU_168718_0_0_2"/>
<proteinExistence type="predicted"/>
<keyword evidence="2" id="KW-1185">Reference proteome</keyword>
<dbReference type="KEGG" id="iag:Igag_0290"/>
<dbReference type="AlphaFoldDB" id="E0SQR4"/>
<dbReference type="STRING" id="583356.Igag_0290"/>
<sequence length="121" mass="13680">MLMTTARAAYLQKIYREKYGSIGVVAGRYLGAGYSVEIMHPTRYGPIHIIARGNNTIMAIEVIDKPIKVTIDDVQRLINKAKLVKAKPILVLYSEGPTISDDVYRFCKENGVKVRRIRVEK</sequence>
<dbReference type="EMBL" id="CP002098">
    <property type="protein sequence ID" value="ADM27138.1"/>
    <property type="molecule type" value="Genomic_DNA"/>
</dbReference>